<keyword evidence="8" id="KW-1185">Reference proteome</keyword>
<dbReference type="Proteomes" id="UP000095209">
    <property type="component" value="Unassembled WGS sequence"/>
</dbReference>
<keyword evidence="3" id="KW-0233">DNA recombination</keyword>
<evidence type="ECO:0000256" key="4">
    <source>
        <dbReference type="PROSITE-ProRule" id="PRU01248"/>
    </source>
</evidence>
<feature type="domain" description="Tyr recombinase" evidence="5">
    <location>
        <begin position="113"/>
        <end position="320"/>
    </location>
</feature>
<dbReference type="PANTHER" id="PTHR30349">
    <property type="entry name" value="PHAGE INTEGRASE-RELATED"/>
    <property type="match status" value="1"/>
</dbReference>
<dbReference type="InterPro" id="IPR010998">
    <property type="entry name" value="Integrase_recombinase_N"/>
</dbReference>
<protein>
    <recommendedName>
        <fullName evidence="9">Integrase</fullName>
    </recommendedName>
</protein>
<sequence>MDTLHDVTLPSDVIKFLEYLQARGRRPSTIKRYRYDLEDFFRYYKENNNNSNNWKELTQADYELFFQYLFTERNYSLSTMKRIHTVLKRLNLFYNLTDTPPEMNLNLEKKTLQKADFISEQEQEQLMKTLQSTSGLTDNQLRSRHLLIDRNIMIVRLLLTYGLTLQELVSLRMKHLHFEQNSLDIQSESSLSRTIELMEDDKQLLYRYIKTIPEPVRPRYHSSDPLFVSFDFQRGTYRWVYEKNAPKRLTEIAIQKMIREEIARSELRKGICAQHMRNTCILDQIKNDKSTEAIQQYFGFKTPLSLKRFYKYVEDHLSVN</sequence>
<evidence type="ECO:0000256" key="3">
    <source>
        <dbReference type="ARBA" id="ARBA00023172"/>
    </source>
</evidence>
<evidence type="ECO:0000256" key="2">
    <source>
        <dbReference type="ARBA" id="ARBA00023125"/>
    </source>
</evidence>
<dbReference type="GO" id="GO:0015074">
    <property type="term" value="P:DNA integration"/>
    <property type="evidence" value="ECO:0007669"/>
    <property type="project" value="UniProtKB-KW"/>
</dbReference>
<dbReference type="GO" id="GO:0003677">
    <property type="term" value="F:DNA binding"/>
    <property type="evidence" value="ECO:0007669"/>
    <property type="project" value="UniProtKB-UniRule"/>
</dbReference>
<dbReference type="STRING" id="1305675.BFG57_09760"/>
<dbReference type="Pfam" id="PF13495">
    <property type="entry name" value="Phage_int_SAM_4"/>
    <property type="match status" value="1"/>
</dbReference>
<dbReference type="InterPro" id="IPR011010">
    <property type="entry name" value="DNA_brk_join_enz"/>
</dbReference>
<proteinExistence type="predicted"/>
<organism evidence="7 8">
    <name type="scientific">Bacillus solimangrovi</name>
    <dbReference type="NCBI Taxonomy" id="1305675"/>
    <lineage>
        <taxon>Bacteria</taxon>
        <taxon>Bacillati</taxon>
        <taxon>Bacillota</taxon>
        <taxon>Bacilli</taxon>
        <taxon>Bacillales</taxon>
        <taxon>Bacillaceae</taxon>
        <taxon>Bacillus</taxon>
    </lineage>
</organism>
<dbReference type="AlphaFoldDB" id="A0A1E5LJ81"/>
<accession>A0A1E5LJ81</accession>
<dbReference type="PROSITE" id="PS51900">
    <property type="entry name" value="CB"/>
    <property type="match status" value="1"/>
</dbReference>
<evidence type="ECO:0000313" key="7">
    <source>
        <dbReference type="EMBL" id="OEH94121.1"/>
    </source>
</evidence>
<dbReference type="Gene3D" id="1.10.443.10">
    <property type="entry name" value="Intergrase catalytic core"/>
    <property type="match status" value="1"/>
</dbReference>
<dbReference type="Gene3D" id="1.10.150.130">
    <property type="match status" value="1"/>
</dbReference>
<comment type="caution">
    <text evidence="7">The sequence shown here is derived from an EMBL/GenBank/DDBJ whole genome shotgun (WGS) entry which is preliminary data.</text>
</comment>
<dbReference type="EMBL" id="MJEH01000005">
    <property type="protein sequence ID" value="OEH94121.1"/>
    <property type="molecule type" value="Genomic_DNA"/>
</dbReference>
<dbReference type="PANTHER" id="PTHR30349:SF86">
    <property type="entry name" value="INTEGRASE_RECOMBINASE AQ_AA09-RELATED"/>
    <property type="match status" value="1"/>
</dbReference>
<dbReference type="InterPro" id="IPR004107">
    <property type="entry name" value="Integrase_SAM-like_N"/>
</dbReference>
<evidence type="ECO:0000313" key="8">
    <source>
        <dbReference type="Proteomes" id="UP000095209"/>
    </source>
</evidence>
<name>A0A1E5LJ81_9BACI</name>
<evidence type="ECO:0008006" key="9">
    <source>
        <dbReference type="Google" id="ProtNLM"/>
    </source>
</evidence>
<reference evidence="7 8" key="1">
    <citation type="submission" date="2016-08" db="EMBL/GenBank/DDBJ databases">
        <title>Genome of Bacillus solimangrovi GH2-4.</title>
        <authorList>
            <person name="Lim S."/>
            <person name="Kim B.-C."/>
        </authorList>
    </citation>
    <scope>NUCLEOTIDE SEQUENCE [LARGE SCALE GENOMIC DNA]</scope>
    <source>
        <strain evidence="7 8">GH2-4</strain>
    </source>
</reference>
<dbReference type="GO" id="GO:0006310">
    <property type="term" value="P:DNA recombination"/>
    <property type="evidence" value="ECO:0007669"/>
    <property type="project" value="UniProtKB-KW"/>
</dbReference>
<evidence type="ECO:0000259" key="6">
    <source>
        <dbReference type="PROSITE" id="PS51900"/>
    </source>
</evidence>
<dbReference type="PROSITE" id="PS51898">
    <property type="entry name" value="TYR_RECOMBINASE"/>
    <property type="match status" value="1"/>
</dbReference>
<keyword evidence="2 4" id="KW-0238">DNA-binding</keyword>
<dbReference type="InterPro" id="IPR002104">
    <property type="entry name" value="Integrase_catalytic"/>
</dbReference>
<dbReference type="SUPFAM" id="SSF56349">
    <property type="entry name" value="DNA breaking-rejoining enzymes"/>
    <property type="match status" value="1"/>
</dbReference>
<dbReference type="Pfam" id="PF00589">
    <property type="entry name" value="Phage_integrase"/>
    <property type="match status" value="1"/>
</dbReference>
<keyword evidence="1" id="KW-0229">DNA integration</keyword>
<evidence type="ECO:0000256" key="1">
    <source>
        <dbReference type="ARBA" id="ARBA00022908"/>
    </source>
</evidence>
<dbReference type="RefSeq" id="WP_069715890.1">
    <property type="nucleotide sequence ID" value="NZ_MJEH01000005.1"/>
</dbReference>
<dbReference type="CDD" id="cd00397">
    <property type="entry name" value="DNA_BRE_C"/>
    <property type="match status" value="1"/>
</dbReference>
<dbReference type="InterPro" id="IPR013762">
    <property type="entry name" value="Integrase-like_cat_sf"/>
</dbReference>
<gene>
    <name evidence="7" type="ORF">BFG57_09760</name>
</gene>
<dbReference type="InterPro" id="IPR044068">
    <property type="entry name" value="CB"/>
</dbReference>
<feature type="domain" description="Core-binding (CB)" evidence="6">
    <location>
        <begin position="7"/>
        <end position="95"/>
    </location>
</feature>
<dbReference type="OrthoDB" id="2349923at2"/>
<dbReference type="InterPro" id="IPR050090">
    <property type="entry name" value="Tyrosine_recombinase_XerCD"/>
</dbReference>
<evidence type="ECO:0000259" key="5">
    <source>
        <dbReference type="PROSITE" id="PS51898"/>
    </source>
</evidence>